<evidence type="ECO:0000256" key="1">
    <source>
        <dbReference type="SAM" id="MobiDB-lite"/>
    </source>
</evidence>
<keyword evidence="5" id="KW-1185">Reference proteome</keyword>
<feature type="domain" description="Tail specific protease" evidence="3">
    <location>
        <begin position="128"/>
        <end position="326"/>
    </location>
</feature>
<protein>
    <recommendedName>
        <fullName evidence="3">Tail specific protease domain-containing protein</fullName>
    </recommendedName>
</protein>
<evidence type="ECO:0000313" key="5">
    <source>
        <dbReference type="Proteomes" id="UP000663918"/>
    </source>
</evidence>
<dbReference type="GO" id="GO:0006508">
    <property type="term" value="P:proteolysis"/>
    <property type="evidence" value="ECO:0007669"/>
    <property type="project" value="InterPro"/>
</dbReference>
<dbReference type="RefSeq" id="WP_207870794.1">
    <property type="nucleotide sequence ID" value="NZ_CP062222.1"/>
</dbReference>
<feature type="region of interest" description="Disordered" evidence="1">
    <location>
        <begin position="23"/>
        <end position="43"/>
    </location>
</feature>
<feature type="compositionally biased region" description="Low complexity" evidence="1">
    <location>
        <begin position="23"/>
        <end position="39"/>
    </location>
</feature>
<feature type="compositionally biased region" description="Pro residues" evidence="1">
    <location>
        <begin position="117"/>
        <end position="133"/>
    </location>
</feature>
<organism evidence="4 5">
    <name type="scientific">Brevundimonas goettingensis</name>
    <dbReference type="NCBI Taxonomy" id="2774190"/>
    <lineage>
        <taxon>Bacteria</taxon>
        <taxon>Pseudomonadati</taxon>
        <taxon>Pseudomonadota</taxon>
        <taxon>Alphaproteobacteria</taxon>
        <taxon>Caulobacterales</taxon>
        <taxon>Caulobacteraceae</taxon>
        <taxon>Brevundimonas</taxon>
    </lineage>
</organism>
<dbReference type="AlphaFoldDB" id="A0A975GVM7"/>
<feature type="signal peptide" evidence="2">
    <location>
        <begin position="1"/>
        <end position="20"/>
    </location>
</feature>
<dbReference type="KEGG" id="bgoe:IFJ75_01370"/>
<evidence type="ECO:0000313" key="4">
    <source>
        <dbReference type="EMBL" id="QTC91616.1"/>
    </source>
</evidence>
<dbReference type="InterPro" id="IPR029045">
    <property type="entry name" value="ClpP/crotonase-like_dom_sf"/>
</dbReference>
<accession>A0A975GVM7</accession>
<keyword evidence="2" id="KW-0732">Signal</keyword>
<dbReference type="PANTHER" id="PTHR11261:SF3">
    <property type="entry name" value="RETINOL-BINDING PROTEIN 3"/>
    <property type="match status" value="1"/>
</dbReference>
<feature type="chain" id="PRO_5037217880" description="Tail specific protease domain-containing protein" evidence="2">
    <location>
        <begin position="21"/>
        <end position="450"/>
    </location>
</feature>
<feature type="region of interest" description="Disordered" evidence="1">
    <location>
        <begin position="108"/>
        <end position="139"/>
    </location>
</feature>
<dbReference type="Pfam" id="PF03572">
    <property type="entry name" value="Peptidase_S41"/>
    <property type="match status" value="1"/>
</dbReference>
<dbReference type="Gene3D" id="3.90.226.10">
    <property type="entry name" value="2-enoyl-CoA Hydratase, Chain A, domain 1"/>
    <property type="match status" value="1"/>
</dbReference>
<name>A0A975GVM7_9CAUL</name>
<dbReference type="PANTHER" id="PTHR11261">
    <property type="entry name" value="INTERPHOTORECEPTOR RETINOID-BINDING PROTEIN"/>
    <property type="match status" value="1"/>
</dbReference>
<dbReference type="GO" id="GO:0008236">
    <property type="term" value="F:serine-type peptidase activity"/>
    <property type="evidence" value="ECO:0007669"/>
    <property type="project" value="InterPro"/>
</dbReference>
<dbReference type="InterPro" id="IPR005151">
    <property type="entry name" value="Tail-specific_protease"/>
</dbReference>
<dbReference type="CDD" id="cd07563">
    <property type="entry name" value="Peptidase_S41_IRBP"/>
    <property type="match status" value="1"/>
</dbReference>
<sequence>MRAFTTVLLLLAASPVPALAQTPAPGPAAGSAPAPAVTARSPRETVQAVATRIRDLYFDPRRADEIAKGLEDAAAAGEFDAQTDPRDLATALTVRLRPLDGHFNVVFDPRLGDGPPMRGPGPQAGPRPGPRPANPAEARGHYGFRGVQILPGNIGYIDLRQFSEIDFNDPKDPARAAADAALSFVGGTDAVIFDLRDNGGGAPSMVGYLTSAFTPANAPIYNIFHSREGTESEAPEVYHADPRLTVPVYILTSARTGSAGEAFPYTLQAARRAVIVGEASGGAANPGGMVPAGGGFAVFVSMGSPVNPITGGNWEGAGVKPDVAVSWDKALDTAQTLALEKIIAADGGRTDAVWALEALRSQDLPAEVAGNLGDYTGTYGDRTISVEGGRLKVVAGRRPPVTLAPLGDDLFTIVGDPGRRYQFLRGDDGKVMGLEAVGVGGAPQRIRRTA</sequence>
<evidence type="ECO:0000259" key="3">
    <source>
        <dbReference type="SMART" id="SM00245"/>
    </source>
</evidence>
<dbReference type="SUPFAM" id="SSF52096">
    <property type="entry name" value="ClpP/crotonase"/>
    <property type="match status" value="1"/>
</dbReference>
<evidence type="ECO:0000256" key="2">
    <source>
        <dbReference type="SAM" id="SignalP"/>
    </source>
</evidence>
<dbReference type="EMBL" id="CP062222">
    <property type="protein sequence ID" value="QTC91616.1"/>
    <property type="molecule type" value="Genomic_DNA"/>
</dbReference>
<reference evidence="4" key="1">
    <citation type="submission" date="2020-09" db="EMBL/GenBank/DDBJ databases">
        <title>Brevundimonas sp. LVF2 isolated from a puddle in Goettingen, Germany.</title>
        <authorList>
            <person name="Friedrich I."/>
            <person name="Klassen A."/>
            <person name="Hannes N."/>
            <person name="Schneider D."/>
            <person name="Hertel R."/>
            <person name="Daniel R."/>
        </authorList>
    </citation>
    <scope>NUCLEOTIDE SEQUENCE</scope>
    <source>
        <strain evidence="4">LVF2</strain>
    </source>
</reference>
<proteinExistence type="predicted"/>
<gene>
    <name evidence="4" type="ORF">IFJ75_01370</name>
</gene>
<dbReference type="SMART" id="SM00245">
    <property type="entry name" value="TSPc"/>
    <property type="match status" value="1"/>
</dbReference>
<dbReference type="Gene3D" id="3.30.750.44">
    <property type="match status" value="1"/>
</dbReference>
<dbReference type="Proteomes" id="UP000663918">
    <property type="component" value="Chromosome"/>
</dbReference>